<reference evidence="2" key="1">
    <citation type="submission" date="2007-04" db="EMBL/GenBank/DDBJ databases">
        <authorList>
            <consortium name="The Broad Institute Genome Sequencing Platform"/>
            <person name="Birren B."/>
            <person name="Lander E."/>
            <person name="Galagan J."/>
            <person name="Nusbaum C."/>
            <person name="Devon K."/>
            <person name="Ma L.-J."/>
            <person name="Jaffe D."/>
            <person name="Butler J."/>
            <person name="Alvarez P."/>
            <person name="Gnerre S."/>
            <person name="Grabherr M."/>
            <person name="Kleber M."/>
            <person name="Mauceli E."/>
            <person name="Brockman W."/>
            <person name="MacCallum I.A."/>
            <person name="Young S."/>
            <person name="LaButti K."/>
            <person name="DeCaprio D."/>
            <person name="Crawford M."/>
            <person name="Koehrsen M."/>
            <person name="Engels R."/>
            <person name="Montgomery P."/>
            <person name="Pearson M."/>
            <person name="Howarth C."/>
            <person name="Larson L."/>
            <person name="White J."/>
            <person name="O'Leary S."/>
            <person name="Kodira C."/>
            <person name="Zeng Q."/>
            <person name="Yandava C."/>
            <person name="Alvarado L."/>
            <person name="Kistler C."/>
            <person name="Shim W.-B."/>
            <person name="Kang S."/>
            <person name="Woloshuk C."/>
        </authorList>
    </citation>
    <scope>NUCLEOTIDE SEQUENCE</scope>
    <source>
        <strain evidence="2">4287</strain>
    </source>
</reference>
<gene>
    <name evidence="2" type="ORF">FOXG_15700</name>
</gene>
<evidence type="ECO:0000313" key="2">
    <source>
        <dbReference type="EMBL" id="KNB18049.1"/>
    </source>
</evidence>
<sequence length="40" mass="4770">MDPQQPRNPARILVRPRSRLRGHRSDRRVDQEQDPARLVP</sequence>
<evidence type="ECO:0000313" key="3">
    <source>
        <dbReference type="Proteomes" id="UP000009097"/>
    </source>
</evidence>
<feature type="compositionally biased region" description="Basic and acidic residues" evidence="1">
    <location>
        <begin position="27"/>
        <end position="40"/>
    </location>
</feature>
<feature type="region of interest" description="Disordered" evidence="1">
    <location>
        <begin position="1"/>
        <end position="40"/>
    </location>
</feature>
<name>A0A0J9W4Q9_FUSO4</name>
<protein>
    <submittedName>
        <fullName evidence="2">Uncharacterized protein</fullName>
    </submittedName>
</protein>
<dbReference type="VEuPathDB" id="FungiDB:FOXG_15700"/>
<dbReference type="KEGG" id="fox:FOXG_15700"/>
<evidence type="ECO:0000256" key="1">
    <source>
        <dbReference type="SAM" id="MobiDB-lite"/>
    </source>
</evidence>
<dbReference type="RefSeq" id="XP_018256094.1">
    <property type="nucleotide sequence ID" value="XM_018395810.1"/>
</dbReference>
<dbReference type="EMBL" id="DS231724">
    <property type="protein sequence ID" value="KNB18049.1"/>
    <property type="molecule type" value="Genomic_DNA"/>
</dbReference>
<dbReference type="GeneID" id="28956714"/>
<proteinExistence type="predicted"/>
<dbReference type="AlphaFoldDB" id="A0A0J9W4Q9"/>
<accession>A0A0J9W4Q9</accession>
<feature type="compositionally biased region" description="Basic residues" evidence="1">
    <location>
        <begin position="14"/>
        <end position="26"/>
    </location>
</feature>
<reference evidence="2" key="2">
    <citation type="journal article" date="2010" name="Nature">
        <title>Comparative genomics reveals mobile pathogenicity chromosomes in Fusarium.</title>
        <authorList>
            <person name="Ma L.J."/>
            <person name="van der Does H.C."/>
            <person name="Borkovich K.A."/>
            <person name="Coleman J.J."/>
            <person name="Daboussi M.J."/>
            <person name="Di Pietro A."/>
            <person name="Dufresne M."/>
            <person name="Freitag M."/>
            <person name="Grabherr M."/>
            <person name="Henrissat B."/>
            <person name="Houterman P.M."/>
            <person name="Kang S."/>
            <person name="Shim W.B."/>
            <person name="Woloshuk C."/>
            <person name="Xie X."/>
            <person name="Xu J.R."/>
            <person name="Antoniw J."/>
            <person name="Baker S.E."/>
            <person name="Bluhm B.H."/>
            <person name="Breakspear A."/>
            <person name="Brown D.W."/>
            <person name="Butchko R.A."/>
            <person name="Chapman S."/>
            <person name="Coulson R."/>
            <person name="Coutinho P.M."/>
            <person name="Danchin E.G."/>
            <person name="Diener A."/>
            <person name="Gale L.R."/>
            <person name="Gardiner D.M."/>
            <person name="Goff S."/>
            <person name="Hammond-Kosack K.E."/>
            <person name="Hilburn K."/>
            <person name="Hua-Van A."/>
            <person name="Jonkers W."/>
            <person name="Kazan K."/>
            <person name="Kodira C.D."/>
            <person name="Koehrsen M."/>
            <person name="Kumar L."/>
            <person name="Lee Y.H."/>
            <person name="Li L."/>
            <person name="Manners J.M."/>
            <person name="Miranda-Saavedra D."/>
            <person name="Mukherjee M."/>
            <person name="Park G."/>
            <person name="Park J."/>
            <person name="Park S.Y."/>
            <person name="Proctor R.H."/>
            <person name="Regev A."/>
            <person name="Ruiz-Roldan M.C."/>
            <person name="Sain D."/>
            <person name="Sakthikumar S."/>
            <person name="Sykes S."/>
            <person name="Schwartz D.C."/>
            <person name="Turgeon B.G."/>
            <person name="Wapinski I."/>
            <person name="Yoder O."/>
            <person name="Young S."/>
            <person name="Zeng Q."/>
            <person name="Zhou S."/>
            <person name="Galagan J."/>
            <person name="Cuomo C.A."/>
            <person name="Kistler H.C."/>
            <person name="Rep M."/>
        </authorList>
    </citation>
    <scope>NUCLEOTIDE SEQUENCE [LARGE SCALE GENOMIC DNA]</scope>
    <source>
        <strain evidence="2">4287</strain>
    </source>
</reference>
<dbReference type="Proteomes" id="UP000009097">
    <property type="component" value="Unassembled WGS sequence"/>
</dbReference>
<organism evidence="2 3">
    <name type="scientific">Fusarium oxysporum f. sp. lycopersici (strain 4287 / CBS 123668 / FGSC 9935 / NRRL 34936)</name>
    <name type="common">Fusarium vascular wilt of tomato</name>
    <dbReference type="NCBI Taxonomy" id="426428"/>
    <lineage>
        <taxon>Eukaryota</taxon>
        <taxon>Fungi</taxon>
        <taxon>Dikarya</taxon>
        <taxon>Ascomycota</taxon>
        <taxon>Pezizomycotina</taxon>
        <taxon>Sordariomycetes</taxon>
        <taxon>Hypocreomycetidae</taxon>
        <taxon>Hypocreales</taxon>
        <taxon>Nectriaceae</taxon>
        <taxon>Fusarium</taxon>
        <taxon>Fusarium oxysporum species complex</taxon>
    </lineage>
</organism>